<comment type="caution">
    <text evidence="4">The sequence shown here is derived from an EMBL/GenBank/DDBJ whole genome shotgun (WGS) entry which is preliminary data.</text>
</comment>
<dbReference type="InterPro" id="IPR019734">
    <property type="entry name" value="TPR_rpt"/>
</dbReference>
<dbReference type="Pfam" id="PF13432">
    <property type="entry name" value="TPR_16"/>
    <property type="match status" value="1"/>
</dbReference>
<keyword evidence="5" id="KW-1185">Reference proteome</keyword>
<dbReference type="PANTHER" id="PTHR44858">
    <property type="entry name" value="TETRATRICOPEPTIDE REPEAT PROTEIN 6"/>
    <property type="match status" value="1"/>
</dbReference>
<dbReference type="PROSITE" id="PS50005">
    <property type="entry name" value="TPR"/>
    <property type="match status" value="3"/>
</dbReference>
<organism evidence="4 5">
    <name type="scientific">Funneliformis caledonium</name>
    <dbReference type="NCBI Taxonomy" id="1117310"/>
    <lineage>
        <taxon>Eukaryota</taxon>
        <taxon>Fungi</taxon>
        <taxon>Fungi incertae sedis</taxon>
        <taxon>Mucoromycota</taxon>
        <taxon>Glomeromycotina</taxon>
        <taxon>Glomeromycetes</taxon>
        <taxon>Glomerales</taxon>
        <taxon>Glomeraceae</taxon>
        <taxon>Funneliformis</taxon>
    </lineage>
</organism>
<feature type="repeat" description="TPR" evidence="3">
    <location>
        <begin position="376"/>
        <end position="409"/>
    </location>
</feature>
<dbReference type="Pfam" id="PF07719">
    <property type="entry name" value="TPR_2"/>
    <property type="match status" value="1"/>
</dbReference>
<evidence type="ECO:0000256" key="2">
    <source>
        <dbReference type="ARBA" id="ARBA00022803"/>
    </source>
</evidence>
<evidence type="ECO:0000256" key="1">
    <source>
        <dbReference type="ARBA" id="ARBA00022737"/>
    </source>
</evidence>
<sequence>FGILDLAHDIVKNSTRMATHGLCYYLAIESLNKAFSSFIQFKSIEILLYLRNNELFSIVELDFDQYNRKLNKNNLTNPSENFQNLLRFVKEKYLEDINVLCSDKIGKGKSRKSFDQHSYLKKEQMSCNLLNIIADDMTCPISHKPEDRLSEHHFEEAEYLCKEFLKTFPKSNSMRCILAYTYRCLDDHKQAHLVLNEAIHLKPKNPISWYIRGETFFREKKYEDAVSALTSSSHHNYKMNNLYFILGNSYFNLKDDANALTNYNLELQNNPNNHLCLKDCAYIYEKQEKYSNTLEMLDRLLNINDHDSLILCYYGEILMQIGRYDDAASYFTKANKIDPENIHNLIKRSIAFIVLQDYDKALLDLCKILHLNPSNNLAYYYKGIAYTSLDDINGAAIAFQKYLELDPNDELVKVQLYYLEYIQNKHNSNDILKKLNQITNISYNRALLPLRCEIYIKLKKYEMALMDLNILLWLNEKDISFLYLLKEHSDFWSFVCSLSGKVLRISSYEKMPESFDPQKIPKFLFHFAHGFVVWKICINKISSKDCTLIFTIDTGKMNSSQNQQKKHILNYDKISELVGLGWIEYTPPIRISIQGFEWVQPLIKVKNGYIDMKIDYIRTTFENRSIYYPQAGHLLPNYKQHPNVPEVFEDKYFSKKEKENLLELNDILNY</sequence>
<feature type="non-terminal residue" evidence="4">
    <location>
        <position position="670"/>
    </location>
</feature>
<dbReference type="SUPFAM" id="SSF48452">
    <property type="entry name" value="TPR-like"/>
    <property type="match status" value="1"/>
</dbReference>
<gene>
    <name evidence="4" type="ORF">FCALED_LOCUS6972</name>
</gene>
<feature type="repeat" description="TPR" evidence="3">
    <location>
        <begin position="240"/>
        <end position="273"/>
    </location>
</feature>
<dbReference type="OrthoDB" id="2423701at2759"/>
<evidence type="ECO:0000256" key="3">
    <source>
        <dbReference type="PROSITE-ProRule" id="PRU00339"/>
    </source>
</evidence>
<protein>
    <submittedName>
        <fullName evidence="4">8946_t:CDS:1</fullName>
    </submittedName>
</protein>
<proteinExistence type="predicted"/>
<dbReference type="EMBL" id="CAJVPQ010001759">
    <property type="protein sequence ID" value="CAG8568470.1"/>
    <property type="molecule type" value="Genomic_DNA"/>
</dbReference>
<keyword evidence="2 3" id="KW-0802">TPR repeat</keyword>
<dbReference type="Pfam" id="PF12895">
    <property type="entry name" value="ANAPC3"/>
    <property type="match status" value="1"/>
</dbReference>
<name>A0A9N9BL97_9GLOM</name>
<dbReference type="Proteomes" id="UP000789570">
    <property type="component" value="Unassembled WGS sequence"/>
</dbReference>
<dbReference type="PANTHER" id="PTHR44858:SF1">
    <property type="entry name" value="UDP-N-ACETYLGLUCOSAMINE--PEPTIDE N-ACETYLGLUCOSAMINYLTRANSFERASE SPINDLY-RELATED"/>
    <property type="match status" value="1"/>
</dbReference>
<dbReference type="SMART" id="SM00028">
    <property type="entry name" value="TPR"/>
    <property type="match status" value="7"/>
</dbReference>
<accession>A0A9N9BL97</accession>
<evidence type="ECO:0000313" key="5">
    <source>
        <dbReference type="Proteomes" id="UP000789570"/>
    </source>
</evidence>
<keyword evidence="1" id="KW-0677">Repeat</keyword>
<dbReference type="InterPro" id="IPR013105">
    <property type="entry name" value="TPR_2"/>
</dbReference>
<feature type="repeat" description="TPR" evidence="3">
    <location>
        <begin position="308"/>
        <end position="341"/>
    </location>
</feature>
<dbReference type="AlphaFoldDB" id="A0A9N9BL97"/>
<dbReference type="Gene3D" id="1.25.40.10">
    <property type="entry name" value="Tetratricopeptide repeat domain"/>
    <property type="match status" value="2"/>
</dbReference>
<dbReference type="InterPro" id="IPR011990">
    <property type="entry name" value="TPR-like_helical_dom_sf"/>
</dbReference>
<evidence type="ECO:0000313" key="4">
    <source>
        <dbReference type="EMBL" id="CAG8568470.1"/>
    </source>
</evidence>
<dbReference type="InterPro" id="IPR050498">
    <property type="entry name" value="Ycf3"/>
</dbReference>
<reference evidence="4" key="1">
    <citation type="submission" date="2021-06" db="EMBL/GenBank/DDBJ databases">
        <authorList>
            <person name="Kallberg Y."/>
            <person name="Tangrot J."/>
            <person name="Rosling A."/>
        </authorList>
    </citation>
    <scope>NUCLEOTIDE SEQUENCE</scope>
    <source>
        <strain evidence="4">UK204</strain>
    </source>
</reference>